<proteinExistence type="predicted"/>
<accession>A0A5P8W3F8</accession>
<evidence type="ECO:0000313" key="2">
    <source>
        <dbReference type="Proteomes" id="UP000326678"/>
    </source>
</evidence>
<gene>
    <name evidence="1" type="ORF">GXM_04733</name>
</gene>
<evidence type="ECO:0000313" key="1">
    <source>
        <dbReference type="EMBL" id="QFS47243.1"/>
    </source>
</evidence>
<keyword evidence="2" id="KW-1185">Reference proteome</keyword>
<reference evidence="1 2" key="1">
    <citation type="submission" date="2019-10" db="EMBL/GenBank/DDBJ databases">
        <title>Genomic and transcriptomic insights into the perfect genentic adaptation of a filamentous nitrogen-fixing cyanobacterium to rice fields.</title>
        <authorList>
            <person name="Chen Z."/>
        </authorList>
    </citation>
    <scope>NUCLEOTIDE SEQUENCE [LARGE SCALE GENOMIC DNA]</scope>
    <source>
        <strain evidence="1">CCNUC1</strain>
    </source>
</reference>
<dbReference type="Proteomes" id="UP000326678">
    <property type="component" value="Chromosome Gxm1"/>
</dbReference>
<dbReference type="KEGG" id="nsh:GXM_04733"/>
<sequence length="44" mass="5247">MKQIFPLVPNSPCPQVLLPMRHAQCPIPKKMLLIYRFWVNNRDI</sequence>
<name>A0A5P8W3F8_9NOSO</name>
<protein>
    <submittedName>
        <fullName evidence="1">Uncharacterized protein</fullName>
    </submittedName>
</protein>
<organism evidence="1 2">
    <name type="scientific">Nostoc sphaeroides CCNUC1</name>
    <dbReference type="NCBI Taxonomy" id="2653204"/>
    <lineage>
        <taxon>Bacteria</taxon>
        <taxon>Bacillati</taxon>
        <taxon>Cyanobacteriota</taxon>
        <taxon>Cyanophyceae</taxon>
        <taxon>Nostocales</taxon>
        <taxon>Nostocaceae</taxon>
        <taxon>Nostoc</taxon>
    </lineage>
</organism>
<dbReference type="EMBL" id="CP045226">
    <property type="protein sequence ID" value="QFS47243.1"/>
    <property type="molecule type" value="Genomic_DNA"/>
</dbReference>
<dbReference type="AlphaFoldDB" id="A0A5P8W3F8"/>